<keyword evidence="3" id="KW-0378">Hydrolase</keyword>
<comment type="caution">
    <text evidence="3">The sequence shown here is derived from an EMBL/GenBank/DDBJ whole genome shotgun (WGS) entry which is preliminary data.</text>
</comment>
<feature type="domain" description="Glycosyl hydrolase family 78 alpha-rhamnosidase N-terminal" evidence="2">
    <location>
        <begin position="37"/>
        <end position="177"/>
    </location>
</feature>
<dbReference type="InterPro" id="IPR035396">
    <property type="entry name" value="Bac_rhamnosid6H"/>
</dbReference>
<organism evidence="3 4">
    <name type="scientific">Enterococcus gallinarum</name>
    <dbReference type="NCBI Taxonomy" id="1353"/>
    <lineage>
        <taxon>Bacteria</taxon>
        <taxon>Bacillati</taxon>
        <taxon>Bacillota</taxon>
        <taxon>Bacilli</taxon>
        <taxon>Lactobacillales</taxon>
        <taxon>Enterococcaceae</taxon>
        <taxon>Enterococcus</taxon>
    </lineage>
</organism>
<protein>
    <submittedName>
        <fullName evidence="3">Family 78 glycoside hydrolase catalytic domain</fullName>
    </submittedName>
</protein>
<dbReference type="InterPro" id="IPR008928">
    <property type="entry name" value="6-hairpin_glycosidase_sf"/>
</dbReference>
<gene>
    <name evidence="3" type="ORF">QRX88_11275</name>
</gene>
<dbReference type="PANTHER" id="PTHR34987">
    <property type="entry name" value="C, PUTATIVE (AFU_ORTHOLOGUE AFUA_3G02880)-RELATED"/>
    <property type="match status" value="1"/>
</dbReference>
<evidence type="ECO:0000259" key="1">
    <source>
        <dbReference type="Pfam" id="PF17389"/>
    </source>
</evidence>
<dbReference type="Gene3D" id="1.50.10.10">
    <property type="match status" value="1"/>
</dbReference>
<name>A0ABD4ZUC9_ENTGA</name>
<sequence>MAFTFQINDDVVWHRDEKLLTIADEAIPNLKKYPIVPTSIVEIIPDERALAGFRARKKEQSINDLPSYTLGRDESIVLDLGDHFVGTFSIAIDSVGSPMDAPLYLRVKFAEIPAEIAVESSAYEGWLSRSWIQEEFIHLDVLPAKLSLPRRYSCRYIELKVIDTSPKWKASFSQPQFISESSVDLNAVSPIVVEDQELEAIYTISAKTLADCMQTVFEDGPKRDRRLWIGDLRLQALANYHTFGDKQLTKRCLYLFGGMTTEEGKIPANVFTSPVLTPDDTFLFDYSLFFAVILYDYIQYTDDLQALDDLYPVAKKQIDLALGLVDAQGRLNLQEEWPVFIDWSNEFEKATAGQAVFIYTLKRFIQLAQQKEDADLALYQAAVDRMSNFARTSLFDESRHLFLVEQNQEINIASQVWMVLAEVMDPDSNRKIMEQTVKQLFPVNGIATPYMYHHIVEALFIAGLESEAIALMKDYWGKMITMGADTFWEAFKPEDPNFSPYGSPIISSFCHAWSCTPAYLLKKYLLQETPDSLKVVTEQPLI</sequence>
<dbReference type="Proteomes" id="UP001241571">
    <property type="component" value="Unassembled WGS sequence"/>
</dbReference>
<proteinExistence type="predicted"/>
<evidence type="ECO:0000313" key="4">
    <source>
        <dbReference type="Proteomes" id="UP001241571"/>
    </source>
</evidence>
<dbReference type="GO" id="GO:0016787">
    <property type="term" value="F:hydrolase activity"/>
    <property type="evidence" value="ECO:0007669"/>
    <property type="project" value="UniProtKB-KW"/>
</dbReference>
<dbReference type="InterPro" id="IPR049164">
    <property type="entry name" value="Glyco_hydro_78_N"/>
</dbReference>
<evidence type="ECO:0000313" key="3">
    <source>
        <dbReference type="EMBL" id="MDL4936297.1"/>
    </source>
</evidence>
<dbReference type="InterPro" id="IPR012341">
    <property type="entry name" value="6hp_glycosidase-like_sf"/>
</dbReference>
<feature type="domain" description="Alpha-L-rhamnosidase six-hairpin glycosidase" evidence="1">
    <location>
        <begin position="191"/>
        <end position="524"/>
    </location>
</feature>
<dbReference type="Pfam" id="PF17389">
    <property type="entry name" value="Bac_rhamnosid6H"/>
    <property type="match status" value="1"/>
</dbReference>
<reference evidence="3 4" key="1">
    <citation type="submission" date="2023-06" db="EMBL/GenBank/DDBJ databases">
        <title>Acute promotion of culturable opportunistic pathogens and persistent increase of antibiotic resistance following antibiotic exposure in mouse gut microbiota.</title>
        <authorList>
            <person name="Li L."/>
            <person name="Wang B."/>
            <person name="Sun Y."/>
            <person name="Wang M."/>
            <person name="Xu H."/>
        </authorList>
    </citation>
    <scope>NUCLEOTIDE SEQUENCE [LARGE SCALE GENOMIC DNA]</scope>
    <source>
        <strain evidence="3 4">CRI2_2</strain>
    </source>
</reference>
<dbReference type="EMBL" id="JASUBT010000007">
    <property type="protein sequence ID" value="MDL4936297.1"/>
    <property type="molecule type" value="Genomic_DNA"/>
</dbReference>
<dbReference type="PANTHER" id="PTHR34987:SF4">
    <property type="entry name" value="ALPHA-L-RHAMNOSIDASE C-TERMINAL DOMAIN-CONTAINING PROTEIN"/>
    <property type="match status" value="1"/>
</dbReference>
<dbReference type="AlphaFoldDB" id="A0ABD4ZUC9"/>
<dbReference type="Pfam" id="PF21104">
    <property type="entry name" value="Glyco_hydro_78_N"/>
    <property type="match status" value="1"/>
</dbReference>
<dbReference type="RefSeq" id="WP_103300374.1">
    <property type="nucleotide sequence ID" value="NZ_CAKODH010000003.1"/>
</dbReference>
<evidence type="ECO:0000259" key="2">
    <source>
        <dbReference type="Pfam" id="PF21104"/>
    </source>
</evidence>
<dbReference type="SUPFAM" id="SSF48208">
    <property type="entry name" value="Six-hairpin glycosidases"/>
    <property type="match status" value="1"/>
</dbReference>
<accession>A0ABD4ZUC9</accession>